<reference evidence="2" key="1">
    <citation type="submission" date="2021-06" db="EMBL/GenBank/DDBJ databases">
        <authorList>
            <person name="Hodson N. C."/>
            <person name="Mongue J. A."/>
            <person name="Jaron S. K."/>
        </authorList>
    </citation>
    <scope>NUCLEOTIDE SEQUENCE</scope>
</reference>
<dbReference type="Pfam" id="PF05018">
    <property type="entry name" value="CFA20_dom"/>
    <property type="match status" value="1"/>
</dbReference>
<feature type="domain" description="CFA20" evidence="1">
    <location>
        <begin position="26"/>
        <end position="110"/>
    </location>
</feature>
<comment type="caution">
    <text evidence="2">The sequence shown here is derived from an EMBL/GenBank/DDBJ whole genome shotgun (WGS) entry which is preliminary data.</text>
</comment>
<dbReference type="OrthoDB" id="7486196at2759"/>
<organism evidence="2 3">
    <name type="scientific">Allacma fusca</name>
    <dbReference type="NCBI Taxonomy" id="39272"/>
    <lineage>
        <taxon>Eukaryota</taxon>
        <taxon>Metazoa</taxon>
        <taxon>Ecdysozoa</taxon>
        <taxon>Arthropoda</taxon>
        <taxon>Hexapoda</taxon>
        <taxon>Collembola</taxon>
        <taxon>Symphypleona</taxon>
        <taxon>Sminthuridae</taxon>
        <taxon>Allacma</taxon>
    </lineage>
</organism>
<gene>
    <name evidence="2" type="ORF">AFUS01_LOCUS7742</name>
</gene>
<dbReference type="InterPro" id="IPR040441">
    <property type="entry name" value="CFA20/CFAP20DC"/>
</dbReference>
<dbReference type="Proteomes" id="UP000708208">
    <property type="component" value="Unassembled WGS sequence"/>
</dbReference>
<dbReference type="PANTHER" id="PTHR12458">
    <property type="entry name" value="ORF PROTEIN"/>
    <property type="match status" value="1"/>
</dbReference>
<keyword evidence="3" id="KW-1185">Reference proteome</keyword>
<evidence type="ECO:0000259" key="1">
    <source>
        <dbReference type="Pfam" id="PF05018"/>
    </source>
</evidence>
<accession>A0A8J2JEX4</accession>
<name>A0A8J2JEX4_9HEXA</name>
<sequence>MSMKELKSFTIQTAFVTNWDGNASIGVRSLFYSADPNPLTLWERNVPSGNLHTVSDTSIHCDVIELTAENASENFIAIPVQPFGNLHIKQPIFVMIVKNIHRWFTFEMTAPARDK</sequence>
<evidence type="ECO:0000313" key="2">
    <source>
        <dbReference type="EMBL" id="CAG7718346.1"/>
    </source>
</evidence>
<feature type="non-terminal residue" evidence="2">
    <location>
        <position position="1"/>
    </location>
</feature>
<dbReference type="EMBL" id="CAJVCH010052771">
    <property type="protein sequence ID" value="CAG7718346.1"/>
    <property type="molecule type" value="Genomic_DNA"/>
</dbReference>
<evidence type="ECO:0000313" key="3">
    <source>
        <dbReference type="Proteomes" id="UP000708208"/>
    </source>
</evidence>
<protein>
    <recommendedName>
        <fullName evidence="1">CFA20 domain-containing protein</fullName>
    </recommendedName>
</protein>
<proteinExistence type="predicted"/>
<dbReference type="AlphaFoldDB" id="A0A8J2JEX4"/>
<dbReference type="InterPro" id="IPR007714">
    <property type="entry name" value="CFA20_dom"/>
</dbReference>